<dbReference type="Gene3D" id="3.40.50.1000">
    <property type="entry name" value="HAD superfamily/HAD-like"/>
    <property type="match status" value="1"/>
</dbReference>
<dbReference type="OrthoDB" id="4567at2759"/>
<dbReference type="Pfam" id="PF08235">
    <property type="entry name" value="LNS2"/>
    <property type="match status" value="1"/>
</dbReference>
<dbReference type="EMBL" id="JTDF01004806">
    <property type="protein sequence ID" value="KAF8566649.1"/>
    <property type="molecule type" value="Genomic_DNA"/>
</dbReference>
<dbReference type="GO" id="GO:0045944">
    <property type="term" value="P:positive regulation of transcription by RNA polymerase II"/>
    <property type="evidence" value="ECO:0007669"/>
    <property type="project" value="TreeGrafter"/>
</dbReference>
<keyword evidence="4" id="KW-1185">Reference proteome</keyword>
<feature type="region of interest" description="Disordered" evidence="1">
    <location>
        <begin position="80"/>
        <end position="104"/>
    </location>
</feature>
<feature type="region of interest" description="Disordered" evidence="1">
    <location>
        <begin position="312"/>
        <end position="377"/>
    </location>
</feature>
<reference evidence="3 4" key="1">
    <citation type="submission" date="2019-07" db="EMBL/GenBank/DDBJ databases">
        <title>Annotation for the trematode Paragonimus westermani.</title>
        <authorList>
            <person name="Choi Y.-J."/>
        </authorList>
    </citation>
    <scope>NUCLEOTIDE SEQUENCE [LARGE SCALE GENOMIC DNA]</scope>
    <source>
        <strain evidence="3">180907_Pwestermani</strain>
    </source>
</reference>
<dbReference type="InterPro" id="IPR013209">
    <property type="entry name" value="LNS2"/>
</dbReference>
<dbReference type="PANTHER" id="PTHR12181:SF12">
    <property type="entry name" value="PHOSPHATIDATE PHOSPHATASE"/>
    <property type="match status" value="1"/>
</dbReference>
<evidence type="ECO:0000313" key="4">
    <source>
        <dbReference type="Proteomes" id="UP000699462"/>
    </source>
</evidence>
<dbReference type="GO" id="GO:0009062">
    <property type="term" value="P:fatty acid catabolic process"/>
    <property type="evidence" value="ECO:0007669"/>
    <property type="project" value="TreeGrafter"/>
</dbReference>
<dbReference type="SUPFAM" id="SSF56784">
    <property type="entry name" value="HAD-like"/>
    <property type="match status" value="1"/>
</dbReference>
<evidence type="ECO:0000259" key="2">
    <source>
        <dbReference type="SMART" id="SM00775"/>
    </source>
</evidence>
<dbReference type="InterPro" id="IPR023214">
    <property type="entry name" value="HAD_sf"/>
</dbReference>
<dbReference type="PANTHER" id="PTHR12181">
    <property type="entry name" value="LIPIN"/>
    <property type="match status" value="1"/>
</dbReference>
<evidence type="ECO:0000256" key="1">
    <source>
        <dbReference type="SAM" id="MobiDB-lite"/>
    </source>
</evidence>
<dbReference type="Proteomes" id="UP000699462">
    <property type="component" value="Unassembled WGS sequence"/>
</dbReference>
<feature type="region of interest" description="Disordered" evidence="1">
    <location>
        <begin position="43"/>
        <end position="63"/>
    </location>
</feature>
<feature type="compositionally biased region" description="Polar residues" evidence="1">
    <location>
        <begin position="48"/>
        <end position="63"/>
    </location>
</feature>
<protein>
    <recommendedName>
        <fullName evidence="2">LNS2/PITP domain-containing protein</fullName>
    </recommendedName>
</protein>
<sequence length="655" mass="73834">MRIGPNGHAYFEPHFQTEFSCRPVSSQQRLSFEDTCLRSCHGMRGETHSNNQPDTRGTCTTGGPNAGLLQTESAAPTTTIKSDMKANKSQPDLLGKGKESQNPVSNNTHACSFKEIVHSLSEPTNRPEDFRIFLCSTQWPTNPENVEERKMLCTTHLPDCSPYQGRTEYDSSRSQQSHRQDGATELHQSHRTHVDVFNRSTESQPPVVRELGFEELDNLSEEDTSHLIVSWLGKWMSWDHAVDLLRKQLTQPSPETVNNHGDTKTELESMPMQLNDAMKTPYGIDFEHDEAIDPMYQSDVVHPLRAPIRLPVWSPEPVPSDDESVDYSSSQSKDDSTHSLKTVDSIQDNSSADTGYLSEEEHGTQIQPGMSRRKSNFTNRRLSSQATCFLTSDQLKKLNLCPGVNEAVFSVITKYQGTCQCACYVYLWDWTDKIVISDIDGTITRSDWLGHLMPLVGLQWIQPKVAQLYDRIANNGYRFVYLSSRAIGQAQATRRFLHSVNQNNAWLPDGPILLAPFSALHAFRKEVIERRAEEFKIDCLRQIEALFSNDHNPSENTPALVAGFGNRLSDIISYRAVGIKDHQIFIVNHLGNIVCGIGDPVDQRNHLANKATHSVGGKVSMTYDSLLSMVDLYFPPVTDRLIHATEYSDFAFWRT</sequence>
<dbReference type="InterPro" id="IPR026058">
    <property type="entry name" value="LIPIN"/>
</dbReference>
<proteinExistence type="predicted"/>
<evidence type="ECO:0000313" key="3">
    <source>
        <dbReference type="EMBL" id="KAF8566649.1"/>
    </source>
</evidence>
<dbReference type="GO" id="GO:0003713">
    <property type="term" value="F:transcription coactivator activity"/>
    <property type="evidence" value="ECO:0007669"/>
    <property type="project" value="TreeGrafter"/>
</dbReference>
<dbReference type="SMART" id="SM00775">
    <property type="entry name" value="LNS2"/>
    <property type="match status" value="1"/>
</dbReference>
<feature type="compositionally biased region" description="Polar residues" evidence="1">
    <location>
        <begin position="340"/>
        <end position="353"/>
    </location>
</feature>
<dbReference type="InterPro" id="IPR031315">
    <property type="entry name" value="LNS2/PITP"/>
</dbReference>
<feature type="compositionally biased region" description="Basic and acidic residues" evidence="1">
    <location>
        <begin position="178"/>
        <end position="190"/>
    </location>
</feature>
<dbReference type="GO" id="GO:0005634">
    <property type="term" value="C:nucleus"/>
    <property type="evidence" value="ECO:0007669"/>
    <property type="project" value="TreeGrafter"/>
</dbReference>
<feature type="region of interest" description="Disordered" evidence="1">
    <location>
        <begin position="164"/>
        <end position="190"/>
    </location>
</feature>
<dbReference type="GO" id="GO:0032869">
    <property type="term" value="P:cellular response to insulin stimulus"/>
    <property type="evidence" value="ECO:0007669"/>
    <property type="project" value="TreeGrafter"/>
</dbReference>
<comment type="caution">
    <text evidence="3">The sequence shown here is derived from an EMBL/GenBank/DDBJ whole genome shotgun (WGS) entry which is preliminary data.</text>
</comment>
<dbReference type="GO" id="GO:0008195">
    <property type="term" value="F:phosphatidate phosphatase activity"/>
    <property type="evidence" value="ECO:0007669"/>
    <property type="project" value="TreeGrafter"/>
</dbReference>
<dbReference type="InterPro" id="IPR036412">
    <property type="entry name" value="HAD-like_sf"/>
</dbReference>
<dbReference type="AlphaFoldDB" id="A0A8T0DFT4"/>
<feature type="domain" description="LNS2/PITP" evidence="2">
    <location>
        <begin position="434"/>
        <end position="596"/>
    </location>
</feature>
<accession>A0A8T0DFT4</accession>
<gene>
    <name evidence="3" type="ORF">P879_08040</name>
</gene>
<dbReference type="GO" id="GO:0019432">
    <property type="term" value="P:triglyceride biosynthetic process"/>
    <property type="evidence" value="ECO:0007669"/>
    <property type="project" value="TreeGrafter"/>
</dbReference>
<organism evidence="3 4">
    <name type="scientific">Paragonimus westermani</name>
    <dbReference type="NCBI Taxonomy" id="34504"/>
    <lineage>
        <taxon>Eukaryota</taxon>
        <taxon>Metazoa</taxon>
        <taxon>Spiralia</taxon>
        <taxon>Lophotrochozoa</taxon>
        <taxon>Platyhelminthes</taxon>
        <taxon>Trematoda</taxon>
        <taxon>Digenea</taxon>
        <taxon>Plagiorchiida</taxon>
        <taxon>Troglotremata</taxon>
        <taxon>Troglotrematidae</taxon>
        <taxon>Paragonimus</taxon>
    </lineage>
</organism>
<name>A0A8T0DFT4_9TREM</name>